<dbReference type="InterPro" id="IPR010540">
    <property type="entry name" value="CmpB_TMEM229"/>
</dbReference>
<evidence type="ECO:0008006" key="4">
    <source>
        <dbReference type="Google" id="ProtNLM"/>
    </source>
</evidence>
<evidence type="ECO:0000313" key="2">
    <source>
        <dbReference type="EMBL" id="PWG60292.1"/>
    </source>
</evidence>
<organism evidence="2 3">
    <name type="scientific">Bifidobacterium catulorum</name>
    <dbReference type="NCBI Taxonomy" id="1630173"/>
    <lineage>
        <taxon>Bacteria</taxon>
        <taxon>Bacillati</taxon>
        <taxon>Actinomycetota</taxon>
        <taxon>Actinomycetes</taxon>
        <taxon>Bifidobacteriales</taxon>
        <taxon>Bifidobacteriaceae</taxon>
        <taxon>Bifidobacterium</taxon>
    </lineage>
</organism>
<keyword evidence="3" id="KW-1185">Reference proteome</keyword>
<proteinExistence type="predicted"/>
<protein>
    <recommendedName>
        <fullName evidence="4">Transporter</fullName>
    </recommendedName>
</protein>
<keyword evidence="1" id="KW-0812">Transmembrane</keyword>
<evidence type="ECO:0000256" key="1">
    <source>
        <dbReference type="SAM" id="Phobius"/>
    </source>
</evidence>
<feature type="transmembrane region" description="Helical" evidence="1">
    <location>
        <begin position="147"/>
        <end position="172"/>
    </location>
</feature>
<feature type="transmembrane region" description="Helical" evidence="1">
    <location>
        <begin position="106"/>
        <end position="127"/>
    </location>
</feature>
<comment type="caution">
    <text evidence="2">The sequence shown here is derived from an EMBL/GenBank/DDBJ whole genome shotgun (WGS) entry which is preliminary data.</text>
</comment>
<reference evidence="2 3" key="1">
    <citation type="journal article" date="2018" name="Int. J. Syst. Evol. Microbiol.">
        <title>Bifidobacterium catulorum sp. nov., a novel taxon from the faeces of the baby common marmoset (Callithrix jacchus).</title>
        <authorList>
            <person name="Modesto M."/>
            <person name="Michelini S."/>
            <person name="Oki K."/>
            <person name="Biavati B."/>
            <person name="Watanabe K."/>
            <person name="Mattarelli P."/>
        </authorList>
    </citation>
    <scope>NUCLEOTIDE SEQUENCE [LARGE SCALE GENOMIC DNA]</scope>
    <source>
        <strain evidence="2 3">MRM 8.19</strain>
    </source>
</reference>
<dbReference type="OrthoDB" id="9789229at2"/>
<feature type="transmembrane region" description="Helical" evidence="1">
    <location>
        <begin position="6"/>
        <end position="26"/>
    </location>
</feature>
<dbReference type="AlphaFoldDB" id="A0A2U2MU11"/>
<keyword evidence="1" id="KW-0472">Membrane</keyword>
<sequence length="282" mass="32042">MLYIEHLFLWAVLYSFLGWVYESILVSIQERRPVNRGFLNGPLCPIYGAGAVLAIVVLTPLRNIPAAPVVMFLLGALGASALEYATSWTMERIFHARWWDYSHFRFNINGRICLIGAIVFGVFGIIIVDVAQPWVERWTAMIPMPAFHILAAVLALACLVDFIVTVVGFIGFHERLGEFTRLLERGKERMADRIDLGGALQQYTDAAADRLQTYRDAATGKVRRLSENLPDMPVPVPVTRLYGRLLGALSYQQRRMLRSFPRMTSPEYGDLIRKLREKLVRK</sequence>
<dbReference type="Pfam" id="PF06541">
    <property type="entry name" value="ABC_trans_CmpB"/>
    <property type="match status" value="1"/>
</dbReference>
<name>A0A2U2MU11_9BIFI</name>
<dbReference type="EMBL" id="QFFN01000005">
    <property type="protein sequence ID" value="PWG60292.1"/>
    <property type="molecule type" value="Genomic_DNA"/>
</dbReference>
<dbReference type="Proteomes" id="UP000245753">
    <property type="component" value="Unassembled WGS sequence"/>
</dbReference>
<feature type="transmembrane region" description="Helical" evidence="1">
    <location>
        <begin position="64"/>
        <end position="85"/>
    </location>
</feature>
<feature type="transmembrane region" description="Helical" evidence="1">
    <location>
        <begin position="38"/>
        <end position="58"/>
    </location>
</feature>
<keyword evidence="1" id="KW-1133">Transmembrane helix</keyword>
<evidence type="ECO:0000313" key="3">
    <source>
        <dbReference type="Proteomes" id="UP000245753"/>
    </source>
</evidence>
<gene>
    <name evidence="2" type="ORF">DF200_03230</name>
</gene>
<accession>A0A2U2MU11</accession>